<feature type="domain" description="Transposase DDE" evidence="1">
    <location>
        <begin position="33"/>
        <end position="152"/>
    </location>
</feature>
<sequence length="224" mass="25352">MPYKARLKTGEPRKRAKPGYAVTNAHEYNESLKRRGQLSLYCPDGDLKALFINDTPYQKGVSGQSRTYSDAYLELIFIFYRLFGWGMRQITGHMHEFWALRGLDIGVPSFGLLSERFRTLEVQVKQGCARVAERLRNGEAISLIVDSSGMNFGRASEWHRQKYGRDASQTPWRKMHLSIDPEMNVHHIAITEENVSDEAGLNAMLAVDANVDCVIADGAYYSIA</sequence>
<dbReference type="RefSeq" id="WP_221314175.1">
    <property type="nucleotide sequence ID" value="NZ_JACHDE010000036.1"/>
</dbReference>
<dbReference type="Proteomes" id="UP000592820">
    <property type="component" value="Unassembled WGS sequence"/>
</dbReference>
<dbReference type="InterPro" id="IPR025668">
    <property type="entry name" value="Tnp_DDE_dom"/>
</dbReference>
<gene>
    <name evidence="2" type="ORF">HDG41_007634</name>
</gene>
<dbReference type="AlphaFoldDB" id="A0A7W8P8A7"/>
<name>A0A7W8P8A7_9BURK</name>
<evidence type="ECO:0000259" key="1">
    <source>
        <dbReference type="Pfam" id="PF13737"/>
    </source>
</evidence>
<dbReference type="EMBL" id="JACHDE010000036">
    <property type="protein sequence ID" value="MBB5405538.1"/>
    <property type="molecule type" value="Genomic_DNA"/>
</dbReference>
<accession>A0A7W8P8A7</accession>
<organism evidence="2 3">
    <name type="scientific">Paraburkholderia youngii</name>
    <dbReference type="NCBI Taxonomy" id="2782701"/>
    <lineage>
        <taxon>Bacteria</taxon>
        <taxon>Pseudomonadati</taxon>
        <taxon>Pseudomonadota</taxon>
        <taxon>Betaproteobacteria</taxon>
        <taxon>Burkholderiales</taxon>
        <taxon>Burkholderiaceae</taxon>
        <taxon>Paraburkholderia</taxon>
    </lineage>
</organism>
<dbReference type="Pfam" id="PF13737">
    <property type="entry name" value="DDE_Tnp_1_5"/>
    <property type="match status" value="1"/>
</dbReference>
<comment type="caution">
    <text evidence="2">The sequence shown here is derived from an EMBL/GenBank/DDBJ whole genome shotgun (WGS) entry which is preliminary data.</text>
</comment>
<evidence type="ECO:0000313" key="2">
    <source>
        <dbReference type="EMBL" id="MBB5405538.1"/>
    </source>
</evidence>
<reference evidence="2 3" key="1">
    <citation type="submission" date="2020-08" db="EMBL/GenBank/DDBJ databases">
        <title>Genomic Encyclopedia of Type Strains, Phase IV (KMG-V): Genome sequencing to study the core and pangenomes of soil and plant-associated prokaryotes.</title>
        <authorList>
            <person name="Whitman W."/>
        </authorList>
    </citation>
    <scope>NUCLEOTIDE SEQUENCE [LARGE SCALE GENOMIC DNA]</scope>
    <source>
        <strain evidence="2 3">JPY162</strain>
    </source>
</reference>
<evidence type="ECO:0000313" key="3">
    <source>
        <dbReference type="Proteomes" id="UP000592820"/>
    </source>
</evidence>
<protein>
    <recommendedName>
        <fullName evidence="1">Transposase DDE domain-containing protein</fullName>
    </recommendedName>
</protein>
<proteinExistence type="predicted"/>